<dbReference type="EMBL" id="NMUH01001288">
    <property type="protein sequence ID" value="MQL90943.1"/>
    <property type="molecule type" value="Genomic_DNA"/>
</dbReference>
<evidence type="ECO:0000313" key="2">
    <source>
        <dbReference type="Proteomes" id="UP000652761"/>
    </source>
</evidence>
<sequence>MKFRVEAKFCCGACVLVHRLSYPLETLVAPLLPQAIRCHFGVEKPSFHTPKLRFRPTISPFRSNVSLDHVNLGRGSHTESACHGDRKLFSRSNVSLDHVNPRRSSHTELACHGDRKLCSTRRENSSPGLDMGAPTSLILSPLSDYSHPFRERTSRNFPVGYWNSICEHNSESALRDNRQDAGFAEFCAGAKILPRSVCTNTPIVVPLG</sequence>
<dbReference type="Proteomes" id="UP000652761">
    <property type="component" value="Unassembled WGS sequence"/>
</dbReference>
<dbReference type="AlphaFoldDB" id="A0A843VEU1"/>
<gene>
    <name evidence="1" type="ORF">Taro_023546</name>
</gene>
<comment type="caution">
    <text evidence="1">The sequence shown here is derived from an EMBL/GenBank/DDBJ whole genome shotgun (WGS) entry which is preliminary data.</text>
</comment>
<organism evidence="1 2">
    <name type="scientific">Colocasia esculenta</name>
    <name type="common">Wild taro</name>
    <name type="synonym">Arum esculentum</name>
    <dbReference type="NCBI Taxonomy" id="4460"/>
    <lineage>
        <taxon>Eukaryota</taxon>
        <taxon>Viridiplantae</taxon>
        <taxon>Streptophyta</taxon>
        <taxon>Embryophyta</taxon>
        <taxon>Tracheophyta</taxon>
        <taxon>Spermatophyta</taxon>
        <taxon>Magnoliopsida</taxon>
        <taxon>Liliopsida</taxon>
        <taxon>Araceae</taxon>
        <taxon>Aroideae</taxon>
        <taxon>Colocasieae</taxon>
        <taxon>Colocasia</taxon>
    </lineage>
</organism>
<accession>A0A843VEU1</accession>
<name>A0A843VEU1_COLES</name>
<keyword evidence="2" id="KW-1185">Reference proteome</keyword>
<evidence type="ECO:0000313" key="1">
    <source>
        <dbReference type="EMBL" id="MQL90943.1"/>
    </source>
</evidence>
<proteinExistence type="predicted"/>
<reference evidence="1" key="1">
    <citation type="submission" date="2017-07" db="EMBL/GenBank/DDBJ databases">
        <title>Taro Niue Genome Assembly and Annotation.</title>
        <authorList>
            <person name="Atibalentja N."/>
            <person name="Keating K."/>
            <person name="Fields C.J."/>
        </authorList>
    </citation>
    <scope>NUCLEOTIDE SEQUENCE</scope>
    <source>
        <strain evidence="1">Niue_2</strain>
        <tissue evidence="1">Leaf</tissue>
    </source>
</reference>
<protein>
    <submittedName>
        <fullName evidence="1">Uncharacterized protein</fullName>
    </submittedName>
</protein>